<name>A0A5K7XWZ9_9VIRU</name>
<evidence type="ECO:0000313" key="2">
    <source>
        <dbReference type="EMBL" id="BBO54032.1"/>
    </source>
</evidence>
<dbReference type="EMBL" id="LC506465">
    <property type="protein sequence ID" value="BBO54032.1"/>
    <property type="molecule type" value="Genomic_DNA"/>
</dbReference>
<keyword evidence="1" id="KW-0812">Transmembrane</keyword>
<reference evidence="2" key="1">
    <citation type="journal article" date="2020" name="Sci. Rep.">
        <title>A novel Asfarvirus-like virus identified as a potential cause of mass mortality of abalone.</title>
        <authorList>
            <person name="Matsuyama T."/>
            <person name="Takano T."/>
            <person name="Nishiki I."/>
            <person name="Fujiwara A."/>
            <person name="Kiryu I."/>
            <person name="Inada M."/>
            <person name="Sakai T."/>
            <person name="Terashima S."/>
            <person name="Matsuura Y."/>
            <person name="Isowa K."/>
            <person name="Nakayasu C."/>
        </authorList>
    </citation>
    <scope>NUCLEOTIDE SEQUENCE</scope>
</reference>
<proteinExistence type="predicted"/>
<accession>A0A5K7XWZ9</accession>
<feature type="transmembrane region" description="Helical" evidence="1">
    <location>
        <begin position="6"/>
        <end position="22"/>
    </location>
</feature>
<sequence>MQDKYMVIVIVLIILVLGYTFYQYKDNMIAHFSPGTKNGVLSPMEAIQKIKEESRTSLTTVKDKAEEAEKHIWDFYGPSNTHDIQANIGNPGMEMAQSQYDPPDDDYMETLKQTALEDSVTDNHKQWAKKMGSQTKHALIIDDLDEAVEMNLRKGWGMNTFKKPYQNSKNNPNIDHL</sequence>
<protein>
    <submittedName>
        <fullName evidence="2">Uncharacterized protein</fullName>
    </submittedName>
</protein>
<keyword evidence="1" id="KW-0472">Membrane</keyword>
<evidence type="ECO:0000256" key="1">
    <source>
        <dbReference type="SAM" id="Phobius"/>
    </source>
</evidence>
<keyword evidence="1" id="KW-1133">Transmembrane helix</keyword>
<organism evidence="2">
    <name type="scientific">Abalone asfa-like virus</name>
    <dbReference type="NCBI Taxonomy" id="2839893"/>
    <lineage>
        <taxon>Viruses</taxon>
        <taxon>Varidnaviria</taxon>
        <taxon>Bamfordvirae</taxon>
        <taxon>Nucleocytoviricota</taxon>
        <taxon>Pokkesviricetes</taxon>
        <taxon>Asfuvirales</taxon>
        <taxon>Asfarviridae</taxon>
    </lineage>
</organism>